<dbReference type="InterPro" id="IPR027417">
    <property type="entry name" value="P-loop_NTPase"/>
</dbReference>
<evidence type="ECO:0000313" key="5">
    <source>
        <dbReference type="EMBL" id="MBY9073944.1"/>
    </source>
</evidence>
<evidence type="ECO:0000256" key="1">
    <source>
        <dbReference type="ARBA" id="ARBA00022741"/>
    </source>
</evidence>
<keyword evidence="6" id="KW-1185">Reference proteome</keyword>
<feature type="domain" description="HTH luxR-type" evidence="4">
    <location>
        <begin position="915"/>
        <end position="980"/>
    </location>
</feature>
<keyword evidence="3" id="KW-0812">Transmembrane</keyword>
<dbReference type="PRINTS" id="PR00038">
    <property type="entry name" value="HTHLUXR"/>
</dbReference>
<name>A0ABS7RHF1_9ACTN</name>
<dbReference type="Pfam" id="PF00196">
    <property type="entry name" value="GerE"/>
    <property type="match status" value="1"/>
</dbReference>
<dbReference type="SUPFAM" id="SSF52540">
    <property type="entry name" value="P-loop containing nucleoside triphosphate hydrolases"/>
    <property type="match status" value="1"/>
</dbReference>
<accession>A0ABS7RHF1</accession>
<evidence type="ECO:0000256" key="2">
    <source>
        <dbReference type="ARBA" id="ARBA00022840"/>
    </source>
</evidence>
<keyword evidence="3" id="KW-1133">Transmembrane helix</keyword>
<dbReference type="RefSeq" id="WP_221023682.1">
    <property type="nucleotide sequence ID" value="NZ_JAIEZQ010000001.1"/>
</dbReference>
<dbReference type="InterPro" id="IPR036388">
    <property type="entry name" value="WH-like_DNA-bd_sf"/>
</dbReference>
<dbReference type="SUPFAM" id="SSF46894">
    <property type="entry name" value="C-terminal effector domain of the bipartite response regulators"/>
    <property type="match status" value="1"/>
</dbReference>
<organism evidence="5 6">
    <name type="scientific">Nocardioides jiangsuensis</name>
    <dbReference type="NCBI Taxonomy" id="2866161"/>
    <lineage>
        <taxon>Bacteria</taxon>
        <taxon>Bacillati</taxon>
        <taxon>Actinomycetota</taxon>
        <taxon>Actinomycetes</taxon>
        <taxon>Propionibacteriales</taxon>
        <taxon>Nocardioidaceae</taxon>
        <taxon>Nocardioides</taxon>
    </lineage>
</organism>
<dbReference type="Pfam" id="PF13191">
    <property type="entry name" value="AAA_16"/>
    <property type="match status" value="1"/>
</dbReference>
<proteinExistence type="predicted"/>
<comment type="caution">
    <text evidence="5">The sequence shown here is derived from an EMBL/GenBank/DDBJ whole genome shotgun (WGS) entry which is preliminary data.</text>
</comment>
<feature type="transmembrane region" description="Helical" evidence="3">
    <location>
        <begin position="20"/>
        <end position="40"/>
    </location>
</feature>
<evidence type="ECO:0000256" key="3">
    <source>
        <dbReference type="SAM" id="Phobius"/>
    </source>
</evidence>
<keyword evidence="2" id="KW-0067">ATP-binding</keyword>
<dbReference type="PROSITE" id="PS00622">
    <property type="entry name" value="HTH_LUXR_1"/>
    <property type="match status" value="1"/>
</dbReference>
<dbReference type="Gene3D" id="1.10.10.10">
    <property type="entry name" value="Winged helix-like DNA-binding domain superfamily/Winged helix DNA-binding domain"/>
    <property type="match status" value="1"/>
</dbReference>
<dbReference type="PROSITE" id="PS50043">
    <property type="entry name" value="HTH_LUXR_2"/>
    <property type="match status" value="1"/>
</dbReference>
<dbReference type="SMART" id="SM00421">
    <property type="entry name" value="HTH_LUXR"/>
    <property type="match status" value="1"/>
</dbReference>
<evidence type="ECO:0000313" key="6">
    <source>
        <dbReference type="Proteomes" id="UP000754710"/>
    </source>
</evidence>
<keyword evidence="1" id="KW-0547">Nucleotide-binding</keyword>
<keyword evidence="3" id="KW-0472">Membrane</keyword>
<dbReference type="InterPro" id="IPR011990">
    <property type="entry name" value="TPR-like_helical_dom_sf"/>
</dbReference>
<dbReference type="CDD" id="cd06170">
    <property type="entry name" value="LuxR_C_like"/>
    <property type="match status" value="1"/>
</dbReference>
<reference evidence="5 6" key="1">
    <citation type="submission" date="2021-08" db="EMBL/GenBank/DDBJ databases">
        <title>Nocardioides bacterium WL0053 sp. nov., isolated from the sediment.</title>
        <authorList>
            <person name="Wang L."/>
            <person name="Zhang D."/>
            <person name="Zhang A."/>
        </authorList>
    </citation>
    <scope>NUCLEOTIDE SEQUENCE [LARGE SCALE GENOMIC DNA]</scope>
    <source>
        <strain evidence="5 6">WL0053</strain>
    </source>
</reference>
<dbReference type="EMBL" id="JAIEZQ010000001">
    <property type="protein sequence ID" value="MBY9073944.1"/>
    <property type="molecule type" value="Genomic_DNA"/>
</dbReference>
<dbReference type="InterPro" id="IPR000792">
    <property type="entry name" value="Tscrpt_reg_LuxR_C"/>
</dbReference>
<dbReference type="SUPFAM" id="SSF48452">
    <property type="entry name" value="TPR-like"/>
    <property type="match status" value="1"/>
</dbReference>
<dbReference type="PANTHER" id="PTHR16305">
    <property type="entry name" value="TESTICULAR SOLUBLE ADENYLYL CYCLASE"/>
    <property type="match status" value="1"/>
</dbReference>
<protein>
    <submittedName>
        <fullName evidence="5">AAA family ATPase</fullName>
    </submittedName>
</protein>
<dbReference type="PANTHER" id="PTHR16305:SF35">
    <property type="entry name" value="TRANSCRIPTIONAL ACTIVATOR DOMAIN"/>
    <property type="match status" value="1"/>
</dbReference>
<dbReference type="Proteomes" id="UP000754710">
    <property type="component" value="Unassembled WGS sequence"/>
</dbReference>
<dbReference type="InterPro" id="IPR016032">
    <property type="entry name" value="Sig_transdc_resp-reg_C-effctor"/>
</dbReference>
<evidence type="ECO:0000259" key="4">
    <source>
        <dbReference type="PROSITE" id="PS50043"/>
    </source>
</evidence>
<dbReference type="Gene3D" id="1.25.40.10">
    <property type="entry name" value="Tetratricopeptide repeat domain"/>
    <property type="match status" value="1"/>
</dbReference>
<gene>
    <name evidence="5" type="ORF">K1X13_03820</name>
</gene>
<dbReference type="InterPro" id="IPR041664">
    <property type="entry name" value="AAA_16"/>
</dbReference>
<sequence>MPALHSTTTPLVGRDDELDQLAGLVGIGATAVSCAVLLAGDAGVGKTRLLSELRDRADRSGWRTLVGHCLDFGDSALPYLPFTEILGRLAQASPDFVADVGAAHPAVRHLLPGQRLLSLPEGAAPETMERSEIFEAVHLVLERLAEDGPLLVLVEDLHWADQSTRDLLSFLFMRGFTGPVAVVASYRSDDLHRRHPLRGAVAQWSRIPGVHRMQLPPLTDASVRSLVRSIHAGPLGEGALHTIVERAEGNAFFAEELVVATEIGSALPDDLAALLLVRLDQLDDAARQAVRAAACAGRQVSHELLAAVAGLDAGSLERALRSAVESNVLVPVGGSYVFRHALLAEAVYDDLLPGERVRLHAAYCEALLSHAVDGTAAELARHARAAHDLVTAVTASIEAGDDAMAVGGPEDAARHYELALGIVGDPVNRPRGLDDVDLVALTIRTSDAVMSAGHPHRALALVQDQLAALPDDTCDADRARLLMTLGTAALMGDTTVNALEATTEALRLVGQEPTVLRAKALSVHAHANADRQRADEAMRWAQQALGLGEQLGLPRVVADATTTLARLEERAGNPEQSQRTFEKIVAQARDDGDVVTELRGLHHLGALHYEAGNLAEARRVYDETTARAAATGRPWAPYGFDARVLAAVTAYVAGEWDDVTRITDVSGEAPPEMAEAVLGAVGMAVAAGRGQVDALERMPRIRAWWDKDGFVSILSGGAGIDLYGDSGDLDAALRVHDEVVGSVTRLWQVDSFLAQIRLGALAVGQLANHVPRVAAAEREAYLRRGDALLAAARESMRRAEVRQRRVGPEGVAWMVRAEAEHLRLRWAGGVDSPDEDTLRAAWEQAVAGFETFRHEFELARTRSRLSVVLRSLGQAAPAREQADLARETAHRLGAEPLLTELRTLGPGAARSRGEAARHDDTLTPREHEILALVAAGRTNGEIARQLFISTKTVSVHVSNILAKLGAAGRTEAAALARRRGLLHD</sequence>
<dbReference type="Gene3D" id="3.40.50.300">
    <property type="entry name" value="P-loop containing nucleotide triphosphate hydrolases"/>
    <property type="match status" value="1"/>
</dbReference>